<evidence type="ECO:0000256" key="1">
    <source>
        <dbReference type="SAM" id="MobiDB-lite"/>
    </source>
</evidence>
<organism evidence="2 3">
    <name type="scientific">Shinella fusca</name>
    <dbReference type="NCBI Taxonomy" id="544480"/>
    <lineage>
        <taxon>Bacteria</taxon>
        <taxon>Pseudomonadati</taxon>
        <taxon>Pseudomonadota</taxon>
        <taxon>Alphaproteobacteria</taxon>
        <taxon>Hyphomicrobiales</taxon>
        <taxon>Rhizobiaceae</taxon>
        <taxon>Shinella</taxon>
    </lineage>
</organism>
<name>A0A7W7YW20_9HYPH</name>
<keyword evidence="3" id="KW-1185">Reference proteome</keyword>
<dbReference type="EMBL" id="JACHIK010000009">
    <property type="protein sequence ID" value="MBB5043465.1"/>
    <property type="molecule type" value="Genomic_DNA"/>
</dbReference>
<dbReference type="RefSeq" id="WP_184144935.1">
    <property type="nucleotide sequence ID" value="NZ_JACHIK010000009.1"/>
</dbReference>
<dbReference type="Proteomes" id="UP000535406">
    <property type="component" value="Unassembled WGS sequence"/>
</dbReference>
<comment type="caution">
    <text evidence="2">The sequence shown here is derived from an EMBL/GenBank/DDBJ whole genome shotgun (WGS) entry which is preliminary data.</text>
</comment>
<gene>
    <name evidence="2" type="ORF">HNQ66_002871</name>
</gene>
<evidence type="ECO:0000313" key="2">
    <source>
        <dbReference type="EMBL" id="MBB5043465.1"/>
    </source>
</evidence>
<proteinExistence type="predicted"/>
<protein>
    <submittedName>
        <fullName evidence="2">Uncharacterized protein</fullName>
    </submittedName>
</protein>
<reference evidence="2 3" key="1">
    <citation type="submission" date="2020-08" db="EMBL/GenBank/DDBJ databases">
        <title>Genomic Encyclopedia of Type Strains, Phase IV (KMG-IV): sequencing the most valuable type-strain genomes for metagenomic binning, comparative biology and taxonomic classification.</title>
        <authorList>
            <person name="Goeker M."/>
        </authorList>
    </citation>
    <scope>NUCLEOTIDE SEQUENCE [LARGE SCALE GENOMIC DNA]</scope>
    <source>
        <strain evidence="2 3">DSM 21319</strain>
    </source>
</reference>
<dbReference type="AlphaFoldDB" id="A0A7W7YW20"/>
<feature type="region of interest" description="Disordered" evidence="1">
    <location>
        <begin position="29"/>
        <end position="48"/>
    </location>
</feature>
<accession>A0A7W7YW20</accession>
<evidence type="ECO:0000313" key="3">
    <source>
        <dbReference type="Proteomes" id="UP000535406"/>
    </source>
</evidence>
<sequence length="104" mass="11507">MSSRTIQRFPRAELERHIEEMIALLDMLDGDSDLEDGGDTEANGDEADFSGYAEELLTCHWSGDGMAQAHPMIRASPAASQHAGEFAGMPNPPVIYDFRGMHRR</sequence>